<dbReference type="Proteomes" id="UP000631114">
    <property type="component" value="Unassembled WGS sequence"/>
</dbReference>
<dbReference type="PANTHER" id="PTHR12538">
    <property type="entry name" value="40S RIBOSOMAL PROTEIN S26"/>
    <property type="match status" value="1"/>
</dbReference>
<comment type="similarity">
    <text evidence="1 4">Belongs to the eukaryotic ribosomal protein eS26 family.</text>
</comment>
<evidence type="ECO:0000313" key="6">
    <source>
        <dbReference type="Proteomes" id="UP000631114"/>
    </source>
</evidence>
<dbReference type="PANTHER" id="PTHR12538:SF0">
    <property type="entry name" value="40S RIBOSOMAL PROTEIN S26"/>
    <property type="match status" value="1"/>
</dbReference>
<keyword evidence="3 4" id="KW-0687">Ribonucleoprotein</keyword>
<evidence type="ECO:0000313" key="5">
    <source>
        <dbReference type="EMBL" id="KAF9602642.1"/>
    </source>
</evidence>
<evidence type="ECO:0000256" key="2">
    <source>
        <dbReference type="ARBA" id="ARBA00022980"/>
    </source>
</evidence>
<dbReference type="InterPro" id="IPR038551">
    <property type="entry name" value="Ribosomal_eS26_sf"/>
</dbReference>
<evidence type="ECO:0000256" key="4">
    <source>
        <dbReference type="RuleBase" id="RU363128"/>
    </source>
</evidence>
<gene>
    <name evidence="5" type="ORF">IFM89_030530</name>
</gene>
<reference evidence="5 6" key="1">
    <citation type="submission" date="2020-10" db="EMBL/GenBank/DDBJ databases">
        <title>The Coptis chinensis genome and diversification of protoberbering-type alkaloids.</title>
        <authorList>
            <person name="Wang B."/>
            <person name="Shu S."/>
            <person name="Song C."/>
            <person name="Liu Y."/>
        </authorList>
    </citation>
    <scope>NUCLEOTIDE SEQUENCE [LARGE SCALE GENOMIC DNA]</scope>
    <source>
        <strain evidence="5">HL-2020</strain>
        <tissue evidence="5">Leaf</tissue>
    </source>
</reference>
<dbReference type="OrthoDB" id="1730132at2759"/>
<dbReference type="AlphaFoldDB" id="A0A835HQK7"/>
<evidence type="ECO:0000256" key="3">
    <source>
        <dbReference type="ARBA" id="ARBA00023274"/>
    </source>
</evidence>
<dbReference type="GO" id="GO:0006412">
    <property type="term" value="P:translation"/>
    <property type="evidence" value="ECO:0007669"/>
    <property type="project" value="InterPro"/>
</dbReference>
<name>A0A835HQK7_9MAGN</name>
<evidence type="ECO:0000256" key="1">
    <source>
        <dbReference type="ARBA" id="ARBA00008596"/>
    </source>
</evidence>
<accession>A0A835HQK7</accession>
<dbReference type="GO" id="GO:0022627">
    <property type="term" value="C:cytosolic small ribosomal subunit"/>
    <property type="evidence" value="ECO:0007669"/>
    <property type="project" value="TreeGrafter"/>
</dbReference>
<organism evidence="5 6">
    <name type="scientific">Coptis chinensis</name>
    <dbReference type="NCBI Taxonomy" id="261450"/>
    <lineage>
        <taxon>Eukaryota</taxon>
        <taxon>Viridiplantae</taxon>
        <taxon>Streptophyta</taxon>
        <taxon>Embryophyta</taxon>
        <taxon>Tracheophyta</taxon>
        <taxon>Spermatophyta</taxon>
        <taxon>Magnoliopsida</taxon>
        <taxon>Ranunculales</taxon>
        <taxon>Ranunculaceae</taxon>
        <taxon>Coptidoideae</taxon>
        <taxon>Coptis</taxon>
    </lineage>
</organism>
<dbReference type="GO" id="GO:0003735">
    <property type="term" value="F:structural constituent of ribosome"/>
    <property type="evidence" value="ECO:0007669"/>
    <property type="project" value="InterPro"/>
</dbReference>
<dbReference type="Pfam" id="PF01283">
    <property type="entry name" value="Ribosomal_S26e"/>
    <property type="match status" value="1"/>
</dbReference>
<comment type="caution">
    <text evidence="5">The sequence shown here is derived from an EMBL/GenBank/DDBJ whole genome shotgun (WGS) entry which is preliminary data.</text>
</comment>
<proteinExistence type="inferred from homology"/>
<keyword evidence="2 4" id="KW-0689">Ribosomal protein</keyword>
<dbReference type="Gene3D" id="3.30.1740.20">
    <property type="entry name" value="Ribosomal protein S26e"/>
    <property type="match status" value="1"/>
</dbReference>
<dbReference type="EMBL" id="JADFTS010000006">
    <property type="protein sequence ID" value="KAF9602642.1"/>
    <property type="molecule type" value="Genomic_DNA"/>
</dbReference>
<dbReference type="GO" id="GO:0003729">
    <property type="term" value="F:mRNA binding"/>
    <property type="evidence" value="ECO:0007669"/>
    <property type="project" value="TreeGrafter"/>
</dbReference>
<protein>
    <recommendedName>
        <fullName evidence="4">40S ribosomal protein S26</fullName>
    </recommendedName>
</protein>
<keyword evidence="6" id="KW-1185">Reference proteome</keyword>
<dbReference type="InterPro" id="IPR000892">
    <property type="entry name" value="Ribosomal_eS26"/>
</dbReference>
<sequence>MLANRRWRNCVRLAGGEFNYALGGCDWTEEVWENVIERNPDVQVYKNKPLPNARKMTFKYRNGGRNKHSHGHVKFIRCSKSPTVANVPQAPKDKAIKRFLVRNIVEQAAVRDVQEACVKLSMKDILILYQSCMPRCNTVFHSFLCCEGSFLY</sequence>